<keyword evidence="2" id="KW-0645">Protease</keyword>
<proteinExistence type="predicted"/>
<evidence type="ECO:0000313" key="2">
    <source>
        <dbReference type="EMBL" id="MFD1006994.1"/>
    </source>
</evidence>
<dbReference type="InterPro" id="IPR001969">
    <property type="entry name" value="Aspartic_peptidase_AS"/>
</dbReference>
<gene>
    <name evidence="2" type="ORF">ACFQ1C_02320</name>
</gene>
<accession>A0ABW3KEF5</accession>
<sequence length="177" mass="19565">MSDDAKVQRRLGLVMWLLAWGLALALLTWYFLQKQAQDYNPNQQVQTLDVQTSGTQAPSTQTIVLKQNRQGHYVASGEINSKPVVFLLDTGASLVAIPEGLVDELDLVTGQQISLNTAAGTVTGYRTRVKNLSLGPFTLYDLDAVIMPADSNEILLGMNVLRQFELTQRGSKMTIRR</sequence>
<dbReference type="InterPro" id="IPR034122">
    <property type="entry name" value="Retropepsin-like_bacterial"/>
</dbReference>
<dbReference type="NCBIfam" id="TIGR02281">
    <property type="entry name" value="clan_AA_DTGA"/>
    <property type="match status" value="1"/>
</dbReference>
<dbReference type="InterPro" id="IPR011969">
    <property type="entry name" value="Clan_AA_Asp_peptidase_C"/>
</dbReference>
<keyword evidence="3" id="KW-1185">Reference proteome</keyword>
<name>A0ABW3KEF5_9GAMM</name>
<dbReference type="SUPFAM" id="SSF50630">
    <property type="entry name" value="Acid proteases"/>
    <property type="match status" value="1"/>
</dbReference>
<dbReference type="Proteomes" id="UP001597048">
    <property type="component" value="Unassembled WGS sequence"/>
</dbReference>
<keyword evidence="2" id="KW-0378">Hydrolase</keyword>
<dbReference type="InterPro" id="IPR021109">
    <property type="entry name" value="Peptidase_aspartic_dom_sf"/>
</dbReference>
<evidence type="ECO:0000256" key="1">
    <source>
        <dbReference type="SAM" id="Phobius"/>
    </source>
</evidence>
<feature type="transmembrane region" description="Helical" evidence="1">
    <location>
        <begin position="12"/>
        <end position="32"/>
    </location>
</feature>
<evidence type="ECO:0000313" key="3">
    <source>
        <dbReference type="Proteomes" id="UP001597048"/>
    </source>
</evidence>
<keyword evidence="1" id="KW-1133">Transmembrane helix</keyword>
<dbReference type="RefSeq" id="WP_379556917.1">
    <property type="nucleotide sequence ID" value="NZ_JBHTJS010000004.1"/>
</dbReference>
<protein>
    <submittedName>
        <fullName evidence="2">TIGR02281 family clan AA aspartic protease</fullName>
    </submittedName>
</protein>
<reference evidence="3" key="1">
    <citation type="journal article" date="2019" name="Int. J. Syst. Evol. Microbiol.">
        <title>The Global Catalogue of Microorganisms (GCM) 10K type strain sequencing project: providing services to taxonomists for standard genome sequencing and annotation.</title>
        <authorList>
            <consortium name="The Broad Institute Genomics Platform"/>
            <consortium name="The Broad Institute Genome Sequencing Center for Infectious Disease"/>
            <person name="Wu L."/>
            <person name="Ma J."/>
        </authorList>
    </citation>
    <scope>NUCLEOTIDE SEQUENCE [LARGE SCALE GENOMIC DNA]</scope>
    <source>
        <strain evidence="3">CCUG 60525</strain>
    </source>
</reference>
<dbReference type="Pfam" id="PF13975">
    <property type="entry name" value="gag-asp_proteas"/>
    <property type="match status" value="1"/>
</dbReference>
<keyword evidence="1" id="KW-0812">Transmembrane</keyword>
<organism evidence="2 3">
    <name type="scientific">Oceanisphaera ostreae</name>
    <dbReference type="NCBI Taxonomy" id="914151"/>
    <lineage>
        <taxon>Bacteria</taxon>
        <taxon>Pseudomonadati</taxon>
        <taxon>Pseudomonadota</taxon>
        <taxon>Gammaproteobacteria</taxon>
        <taxon>Aeromonadales</taxon>
        <taxon>Aeromonadaceae</taxon>
        <taxon>Oceanisphaera</taxon>
    </lineage>
</organism>
<keyword evidence="1" id="KW-0472">Membrane</keyword>
<dbReference type="Gene3D" id="2.40.70.10">
    <property type="entry name" value="Acid Proteases"/>
    <property type="match status" value="1"/>
</dbReference>
<dbReference type="CDD" id="cd05483">
    <property type="entry name" value="retropepsin_like_bacteria"/>
    <property type="match status" value="1"/>
</dbReference>
<dbReference type="GO" id="GO:0008233">
    <property type="term" value="F:peptidase activity"/>
    <property type="evidence" value="ECO:0007669"/>
    <property type="project" value="UniProtKB-KW"/>
</dbReference>
<dbReference type="GO" id="GO:0006508">
    <property type="term" value="P:proteolysis"/>
    <property type="evidence" value="ECO:0007669"/>
    <property type="project" value="UniProtKB-KW"/>
</dbReference>
<comment type="caution">
    <text evidence="2">The sequence shown here is derived from an EMBL/GenBank/DDBJ whole genome shotgun (WGS) entry which is preliminary data.</text>
</comment>
<dbReference type="EMBL" id="JBHTJS010000004">
    <property type="protein sequence ID" value="MFD1006994.1"/>
    <property type="molecule type" value="Genomic_DNA"/>
</dbReference>
<dbReference type="PROSITE" id="PS00141">
    <property type="entry name" value="ASP_PROTEASE"/>
    <property type="match status" value="1"/>
</dbReference>